<keyword evidence="3 4" id="KW-0408">Iron</keyword>
<feature type="domain" description="Cytochrome c" evidence="6">
    <location>
        <begin position="124"/>
        <end position="207"/>
    </location>
</feature>
<evidence type="ECO:0000313" key="7">
    <source>
        <dbReference type="EMBL" id="MDW8548065.1"/>
    </source>
</evidence>
<dbReference type="RefSeq" id="WP_086048282.1">
    <property type="nucleotide sequence ID" value="NZ_JAMXLT020000005.1"/>
</dbReference>
<dbReference type="PANTHER" id="PTHR40394">
    <property type="entry name" value="LIPOPROTEIN-RELATED"/>
    <property type="match status" value="1"/>
</dbReference>
<evidence type="ECO:0000256" key="1">
    <source>
        <dbReference type="ARBA" id="ARBA00022617"/>
    </source>
</evidence>
<evidence type="ECO:0000256" key="3">
    <source>
        <dbReference type="ARBA" id="ARBA00023004"/>
    </source>
</evidence>
<evidence type="ECO:0000259" key="6">
    <source>
        <dbReference type="PROSITE" id="PS51007"/>
    </source>
</evidence>
<reference evidence="7 8" key="1">
    <citation type="submission" date="2023-11" db="EMBL/GenBank/DDBJ databases">
        <title>First isolation, identification, and characterization of non-pathogenic Epilithonimonas ginsengisoli isolated from diseased farmed rainbow trout (Oncorhynchus mykiss) in Chile.</title>
        <authorList>
            <person name="Miranda C.D."/>
            <person name="Irgang R."/>
            <person name="Concha C."/>
            <person name="Rojas R."/>
            <person name="Avendano R."/>
        </authorList>
    </citation>
    <scope>NUCLEOTIDE SEQUENCE [LARGE SCALE GENOMIC DNA]</scope>
    <source>
        <strain evidence="7 8">FP99</strain>
    </source>
</reference>
<sequence length="246" mass="25918">MLKMKNSILKITAIFGLTTVLLNSCGGPKDNPPLVYFPDMYFPVAYDPLMKAKDAYSDHENEIPAFVARNGATGLSPVEGSVAQNRDGIVTEEALPKNVDQYNAGYEASRLITASPLKPENLEKDLARGKVLFDHTCSACHGTGGDGQGPIVKSGAYAGVPNYADRDITIGSIHYVLTNGRNAMGSYAGQLNVGDRWRVALYVYNTFKASAATATPAAAAPAATATATTEKTSTAAPAPEAKTNAK</sequence>
<organism evidence="7 8">
    <name type="scientific">Epilithonimonas ginsengisoli</name>
    <dbReference type="NCBI Taxonomy" id="1245592"/>
    <lineage>
        <taxon>Bacteria</taxon>
        <taxon>Pseudomonadati</taxon>
        <taxon>Bacteroidota</taxon>
        <taxon>Flavobacteriia</taxon>
        <taxon>Flavobacteriales</taxon>
        <taxon>Weeksellaceae</taxon>
        <taxon>Chryseobacterium group</taxon>
        <taxon>Epilithonimonas</taxon>
    </lineage>
</organism>
<keyword evidence="8" id="KW-1185">Reference proteome</keyword>
<dbReference type="InterPro" id="IPR009056">
    <property type="entry name" value="Cyt_c-like_dom"/>
</dbReference>
<gene>
    <name evidence="7" type="ORF">NG800_004015</name>
</gene>
<feature type="region of interest" description="Disordered" evidence="5">
    <location>
        <begin position="217"/>
        <end position="246"/>
    </location>
</feature>
<evidence type="ECO:0000256" key="4">
    <source>
        <dbReference type="PROSITE-ProRule" id="PRU00433"/>
    </source>
</evidence>
<evidence type="ECO:0000256" key="5">
    <source>
        <dbReference type="SAM" id="MobiDB-lite"/>
    </source>
</evidence>
<protein>
    <submittedName>
        <fullName evidence="7">Cytochrome c</fullName>
    </submittedName>
</protein>
<dbReference type="PROSITE" id="PS51007">
    <property type="entry name" value="CYTC"/>
    <property type="match status" value="1"/>
</dbReference>
<accession>A0ABU4JEG9</accession>
<name>A0ABU4JEG9_9FLAO</name>
<dbReference type="PANTHER" id="PTHR40394:SF2">
    <property type="entry name" value="QUINOL:CYTOCHROME C OXIDOREDUCTASE MEMBRANE PROTEIN"/>
    <property type="match status" value="1"/>
</dbReference>
<evidence type="ECO:0000256" key="2">
    <source>
        <dbReference type="ARBA" id="ARBA00022723"/>
    </source>
</evidence>
<dbReference type="SUPFAM" id="SSF46626">
    <property type="entry name" value="Cytochrome c"/>
    <property type="match status" value="1"/>
</dbReference>
<dbReference type="EMBL" id="JAMXLT020000005">
    <property type="protein sequence ID" value="MDW8548065.1"/>
    <property type="molecule type" value="Genomic_DNA"/>
</dbReference>
<dbReference type="Gene3D" id="1.10.760.10">
    <property type="entry name" value="Cytochrome c-like domain"/>
    <property type="match status" value="1"/>
</dbReference>
<keyword evidence="1 4" id="KW-0349">Heme</keyword>
<proteinExistence type="predicted"/>
<dbReference type="Proteomes" id="UP001204439">
    <property type="component" value="Unassembled WGS sequence"/>
</dbReference>
<dbReference type="Pfam" id="PF13442">
    <property type="entry name" value="Cytochrome_CBB3"/>
    <property type="match status" value="1"/>
</dbReference>
<comment type="caution">
    <text evidence="7">The sequence shown here is derived from an EMBL/GenBank/DDBJ whole genome shotgun (WGS) entry which is preliminary data.</text>
</comment>
<keyword evidence="2 4" id="KW-0479">Metal-binding</keyword>
<dbReference type="InterPro" id="IPR036909">
    <property type="entry name" value="Cyt_c-like_dom_sf"/>
</dbReference>
<evidence type="ECO:0000313" key="8">
    <source>
        <dbReference type="Proteomes" id="UP001204439"/>
    </source>
</evidence>